<comment type="similarity">
    <text evidence="3 11">Belongs to the purine nucleoside phosphorylase YfiH/LACC1 family.</text>
</comment>
<evidence type="ECO:0000256" key="1">
    <source>
        <dbReference type="ARBA" id="ARBA00000553"/>
    </source>
</evidence>
<dbReference type="EMBL" id="CP003600">
    <property type="protein sequence ID" value="AFY96235.1"/>
    <property type="molecule type" value="Genomic_DNA"/>
</dbReference>
<gene>
    <name evidence="12" type="ORF">Cha6605_5348</name>
</gene>
<sequence length="259" mass="28208">MWQWQNSSELPYLTCDLLADWQHGFFTRQFAPREPHELTPFLAANASTHRLKQIHGKIVLTPSEIATTADIEVETGYALGDGIATEAAVQAVWVASADCNPILIANRHTGHVAAVHAGWRGTSLKIATVAVERLLSQGGSLEDIIVAIGPAIAGEVYQVTAQVGLEVCASIDPESLTGDLDTDLKVVMAMPNSPLLPDGQAGRVRLDVRRVNQLQLEGLGLAPHQIAIAPHCTFQEPDYFFSYRREKLKKIQWSGIVSN</sequence>
<evidence type="ECO:0000256" key="10">
    <source>
        <dbReference type="ARBA" id="ARBA00049893"/>
    </source>
</evidence>
<evidence type="ECO:0000313" key="13">
    <source>
        <dbReference type="Proteomes" id="UP000010366"/>
    </source>
</evidence>
<comment type="catalytic activity">
    <reaction evidence="10">
        <text>S-methyl-5'-thioadenosine + phosphate = 5-(methylsulfanyl)-alpha-D-ribose 1-phosphate + adenine</text>
        <dbReference type="Rhea" id="RHEA:11852"/>
        <dbReference type="ChEBI" id="CHEBI:16708"/>
        <dbReference type="ChEBI" id="CHEBI:17509"/>
        <dbReference type="ChEBI" id="CHEBI:43474"/>
        <dbReference type="ChEBI" id="CHEBI:58533"/>
        <dbReference type="EC" id="2.4.2.28"/>
    </reaction>
    <physiologicalReaction direction="left-to-right" evidence="10">
        <dbReference type="Rhea" id="RHEA:11853"/>
    </physiologicalReaction>
</comment>
<dbReference type="SUPFAM" id="SSF64438">
    <property type="entry name" value="CNF1/YfiH-like putative cysteine hydrolases"/>
    <property type="match status" value="1"/>
</dbReference>
<dbReference type="HOGENOM" id="CLU_065784_2_0_3"/>
<comment type="catalytic activity">
    <reaction evidence="1">
        <text>inosine + phosphate = alpha-D-ribose 1-phosphate + hypoxanthine</text>
        <dbReference type="Rhea" id="RHEA:27646"/>
        <dbReference type="ChEBI" id="CHEBI:17368"/>
        <dbReference type="ChEBI" id="CHEBI:17596"/>
        <dbReference type="ChEBI" id="CHEBI:43474"/>
        <dbReference type="ChEBI" id="CHEBI:57720"/>
        <dbReference type="EC" id="2.4.2.1"/>
    </reaction>
    <physiologicalReaction direction="left-to-right" evidence="1">
        <dbReference type="Rhea" id="RHEA:27647"/>
    </physiologicalReaction>
</comment>
<dbReference type="OrthoDB" id="4279at2"/>
<comment type="catalytic activity">
    <reaction evidence="8">
        <text>adenosine + H2O + H(+) = inosine + NH4(+)</text>
        <dbReference type="Rhea" id="RHEA:24408"/>
        <dbReference type="ChEBI" id="CHEBI:15377"/>
        <dbReference type="ChEBI" id="CHEBI:15378"/>
        <dbReference type="ChEBI" id="CHEBI:16335"/>
        <dbReference type="ChEBI" id="CHEBI:17596"/>
        <dbReference type="ChEBI" id="CHEBI:28938"/>
        <dbReference type="EC" id="3.5.4.4"/>
    </reaction>
    <physiologicalReaction direction="left-to-right" evidence="8">
        <dbReference type="Rhea" id="RHEA:24409"/>
    </physiologicalReaction>
</comment>
<dbReference type="Proteomes" id="UP000010366">
    <property type="component" value="Chromosome"/>
</dbReference>
<evidence type="ECO:0000256" key="4">
    <source>
        <dbReference type="ARBA" id="ARBA00022679"/>
    </source>
</evidence>
<dbReference type="PANTHER" id="PTHR30616">
    <property type="entry name" value="UNCHARACTERIZED PROTEIN YFIH"/>
    <property type="match status" value="1"/>
</dbReference>
<organism evidence="12 13">
    <name type="scientific">Chamaesiphon minutus (strain ATCC 27169 / PCC 6605)</name>
    <dbReference type="NCBI Taxonomy" id="1173020"/>
    <lineage>
        <taxon>Bacteria</taxon>
        <taxon>Bacillati</taxon>
        <taxon>Cyanobacteriota</taxon>
        <taxon>Cyanophyceae</taxon>
        <taxon>Gomontiellales</taxon>
        <taxon>Chamaesiphonaceae</taxon>
        <taxon>Chamaesiphon</taxon>
    </lineage>
</organism>
<reference evidence="12 13" key="1">
    <citation type="submission" date="2012-05" db="EMBL/GenBank/DDBJ databases">
        <title>Finished chromosome of genome of Chamaesiphon sp. PCC 6605.</title>
        <authorList>
            <consortium name="US DOE Joint Genome Institute"/>
            <person name="Gugger M."/>
            <person name="Coursin T."/>
            <person name="Rippka R."/>
            <person name="Tandeau De Marsac N."/>
            <person name="Huntemann M."/>
            <person name="Wei C.-L."/>
            <person name="Han J."/>
            <person name="Detter J.C."/>
            <person name="Han C."/>
            <person name="Tapia R."/>
            <person name="Chen A."/>
            <person name="Kyrpides N."/>
            <person name="Mavromatis K."/>
            <person name="Markowitz V."/>
            <person name="Szeto E."/>
            <person name="Ivanova N."/>
            <person name="Pagani I."/>
            <person name="Pati A."/>
            <person name="Goodwin L."/>
            <person name="Nordberg H.P."/>
            <person name="Cantor M.N."/>
            <person name="Hua S.X."/>
            <person name="Woyke T."/>
            <person name="Kerfeld C.A."/>
        </authorList>
    </citation>
    <scope>NUCLEOTIDE SEQUENCE [LARGE SCALE GENOMIC DNA]</scope>
    <source>
        <strain evidence="13">ATCC 27169 / PCC 6605</strain>
    </source>
</reference>
<proteinExistence type="inferred from homology"/>
<dbReference type="KEGG" id="cmp:Cha6605_5348"/>
<evidence type="ECO:0000313" key="12">
    <source>
        <dbReference type="EMBL" id="AFY96235.1"/>
    </source>
</evidence>
<evidence type="ECO:0000256" key="5">
    <source>
        <dbReference type="ARBA" id="ARBA00022723"/>
    </source>
</evidence>
<dbReference type="NCBIfam" id="TIGR00726">
    <property type="entry name" value="peptidoglycan editing factor PgeF"/>
    <property type="match status" value="1"/>
</dbReference>
<dbReference type="GO" id="GO:0016787">
    <property type="term" value="F:hydrolase activity"/>
    <property type="evidence" value="ECO:0007669"/>
    <property type="project" value="UniProtKB-KW"/>
</dbReference>
<dbReference type="STRING" id="1173020.Cha6605_5348"/>
<dbReference type="RefSeq" id="WP_015162319.1">
    <property type="nucleotide sequence ID" value="NC_019697.1"/>
</dbReference>
<dbReference type="InterPro" id="IPR011324">
    <property type="entry name" value="Cytotoxic_necrot_fac-like_cat"/>
</dbReference>
<dbReference type="Gene3D" id="3.60.140.10">
    <property type="entry name" value="CNF1/YfiH-like putative cysteine hydrolases"/>
    <property type="match status" value="1"/>
</dbReference>
<keyword evidence="6" id="KW-0378">Hydrolase</keyword>
<comment type="catalytic activity">
    <reaction evidence="9">
        <text>adenosine + phosphate = alpha-D-ribose 1-phosphate + adenine</text>
        <dbReference type="Rhea" id="RHEA:27642"/>
        <dbReference type="ChEBI" id="CHEBI:16335"/>
        <dbReference type="ChEBI" id="CHEBI:16708"/>
        <dbReference type="ChEBI" id="CHEBI:43474"/>
        <dbReference type="ChEBI" id="CHEBI:57720"/>
        <dbReference type="EC" id="2.4.2.1"/>
    </reaction>
    <physiologicalReaction direction="left-to-right" evidence="9">
        <dbReference type="Rhea" id="RHEA:27643"/>
    </physiologicalReaction>
</comment>
<keyword evidence="4" id="KW-0808">Transferase</keyword>
<protein>
    <recommendedName>
        <fullName evidence="11">Purine nucleoside phosphorylase</fullName>
    </recommendedName>
</protein>
<evidence type="ECO:0000256" key="6">
    <source>
        <dbReference type="ARBA" id="ARBA00022801"/>
    </source>
</evidence>
<dbReference type="AlphaFoldDB" id="K9UN46"/>
<evidence type="ECO:0000256" key="3">
    <source>
        <dbReference type="ARBA" id="ARBA00007353"/>
    </source>
</evidence>
<dbReference type="PATRIC" id="fig|1173020.3.peg.6136"/>
<evidence type="ECO:0000256" key="11">
    <source>
        <dbReference type="RuleBase" id="RU361274"/>
    </source>
</evidence>
<dbReference type="GO" id="GO:0005507">
    <property type="term" value="F:copper ion binding"/>
    <property type="evidence" value="ECO:0007669"/>
    <property type="project" value="TreeGrafter"/>
</dbReference>
<evidence type="ECO:0000256" key="7">
    <source>
        <dbReference type="ARBA" id="ARBA00022833"/>
    </source>
</evidence>
<keyword evidence="5" id="KW-0479">Metal-binding</keyword>
<evidence type="ECO:0000256" key="9">
    <source>
        <dbReference type="ARBA" id="ARBA00048968"/>
    </source>
</evidence>
<name>K9UN46_CHAP6</name>
<evidence type="ECO:0000256" key="2">
    <source>
        <dbReference type="ARBA" id="ARBA00003215"/>
    </source>
</evidence>
<dbReference type="PANTHER" id="PTHR30616:SF2">
    <property type="entry name" value="PURINE NUCLEOSIDE PHOSPHORYLASE LACC1"/>
    <property type="match status" value="1"/>
</dbReference>
<keyword evidence="13" id="KW-1185">Reference proteome</keyword>
<dbReference type="GO" id="GO:0017061">
    <property type="term" value="F:S-methyl-5-thioadenosine phosphorylase activity"/>
    <property type="evidence" value="ECO:0007669"/>
    <property type="project" value="UniProtKB-EC"/>
</dbReference>
<comment type="function">
    <text evidence="2">Purine nucleoside enzyme that catalyzes the phosphorolysis of adenosine and inosine nucleosides, yielding D-ribose 1-phosphate and the respective free bases, adenine and hypoxanthine. Also catalyzes the phosphorolysis of S-methyl-5'-thioadenosine into adenine and S-methyl-5-thio-alpha-D-ribose 1-phosphate. Also has adenosine deaminase activity.</text>
</comment>
<dbReference type="Pfam" id="PF02578">
    <property type="entry name" value="Cu-oxidase_4"/>
    <property type="match status" value="1"/>
</dbReference>
<evidence type="ECO:0000256" key="8">
    <source>
        <dbReference type="ARBA" id="ARBA00047989"/>
    </source>
</evidence>
<dbReference type="CDD" id="cd16833">
    <property type="entry name" value="YfiH"/>
    <property type="match status" value="1"/>
</dbReference>
<dbReference type="eggNOG" id="COG1496">
    <property type="taxonomic scope" value="Bacteria"/>
</dbReference>
<dbReference type="InterPro" id="IPR003730">
    <property type="entry name" value="Cu_polyphenol_OxRdtase"/>
</dbReference>
<keyword evidence="7" id="KW-0862">Zinc</keyword>
<accession>K9UN46</accession>
<dbReference type="InterPro" id="IPR038371">
    <property type="entry name" value="Cu_polyphenol_OxRdtase_sf"/>
</dbReference>